<dbReference type="InterPro" id="IPR057687">
    <property type="entry name" value="DUF7927"/>
</dbReference>
<evidence type="ECO:0000259" key="4">
    <source>
        <dbReference type="Pfam" id="PF25549"/>
    </source>
</evidence>
<dbReference type="InterPro" id="IPR047589">
    <property type="entry name" value="DUF11_rpt"/>
</dbReference>
<accession>A0ABP6Q5J3</accession>
<evidence type="ECO:0000256" key="2">
    <source>
        <dbReference type="SAM" id="SignalP"/>
    </source>
</evidence>
<keyword evidence="6" id="KW-1185">Reference proteome</keyword>
<protein>
    <recommendedName>
        <fullName evidence="7">Repeat protein (TIGR01451 family)</fullName>
    </recommendedName>
</protein>
<sequence length="607" mass="62657">MLTGVLAAALLTVPGAAAAQSGSLLLNEPFTGGSIADPGFLPLDTVCLTGAAGPPPAGQSTTGPCDDLMTQQTPPVPPPGVQPGYLQLTDNGNYHVGGLLYNRPLPGNGGLVVTFEQFQYGGNGADGIGFFLVDGAVDLTKAGADGGSLGYAQRNLDPGVEGGYLGVGLDAYGNFANDGELRGQGCPDDRRSPISITEPVTNTVTLRGPGEGDFGYCFLASTMTPDASKPSGYVTTLPGNLREPGTIVPDPAKRTVRITLTAEDRPMVTVDIDFNDGNGFQQVISYKMTDKAPPTYKFGFSGSTGGLIDTHLIRGLTAESLDPLGQLNIVKRLAEKQSAIGIQALYQVGDVIDYEFVVSNTGEVPLTGVGVNDPHFTDVSCPRTVLTAAGTPGSSMSCTGSHTITVQDSYTGEFTNTATSTGKDPQNRTVNSNKSSVTINVAPLRPDVELGKTAVPVRVDPGDRVDYKITARNRSGFDLPAFTLTDDLTSVLAGAVYNGDATATSGTVVVDVGRKKLTWTGPLTDEATVTITYSVTARRAGGTLLNGVTLSIPGGTCTTGPSATPPCRTTVTITKPAPPKPAPKPKPKPKPRPHGPVCRTTGTAAAC</sequence>
<dbReference type="Pfam" id="PF25549">
    <property type="entry name" value="DUF7927"/>
    <property type="match status" value="1"/>
</dbReference>
<feature type="region of interest" description="Disordered" evidence="1">
    <location>
        <begin position="415"/>
        <end position="434"/>
    </location>
</feature>
<dbReference type="Proteomes" id="UP001501237">
    <property type="component" value="Unassembled WGS sequence"/>
</dbReference>
<feature type="signal peptide" evidence="2">
    <location>
        <begin position="1"/>
        <end position="19"/>
    </location>
</feature>
<evidence type="ECO:0000259" key="3">
    <source>
        <dbReference type="Pfam" id="PF24346"/>
    </source>
</evidence>
<evidence type="ECO:0000313" key="6">
    <source>
        <dbReference type="Proteomes" id="UP001501237"/>
    </source>
</evidence>
<dbReference type="InterPro" id="IPR055354">
    <property type="entry name" value="DUF7507"/>
</dbReference>
<dbReference type="EMBL" id="BAAAUV010000003">
    <property type="protein sequence ID" value="GAA3201298.1"/>
    <property type="molecule type" value="Genomic_DNA"/>
</dbReference>
<dbReference type="Gene3D" id="2.60.120.200">
    <property type="match status" value="1"/>
</dbReference>
<feature type="domain" description="DUF7927" evidence="4">
    <location>
        <begin position="452"/>
        <end position="566"/>
    </location>
</feature>
<organism evidence="5 6">
    <name type="scientific">Actinocorallia longicatena</name>
    <dbReference type="NCBI Taxonomy" id="111803"/>
    <lineage>
        <taxon>Bacteria</taxon>
        <taxon>Bacillati</taxon>
        <taxon>Actinomycetota</taxon>
        <taxon>Actinomycetes</taxon>
        <taxon>Streptosporangiales</taxon>
        <taxon>Thermomonosporaceae</taxon>
        <taxon>Actinocorallia</taxon>
    </lineage>
</organism>
<feature type="chain" id="PRO_5045116803" description="Repeat protein (TIGR01451 family)" evidence="2">
    <location>
        <begin position="20"/>
        <end position="607"/>
    </location>
</feature>
<name>A0ABP6Q5J3_9ACTN</name>
<dbReference type="SUPFAM" id="SSF49899">
    <property type="entry name" value="Concanavalin A-like lectins/glucanases"/>
    <property type="match status" value="1"/>
</dbReference>
<evidence type="ECO:0000256" key="1">
    <source>
        <dbReference type="SAM" id="MobiDB-lite"/>
    </source>
</evidence>
<keyword evidence="2" id="KW-0732">Signal</keyword>
<feature type="compositionally biased region" description="Basic residues" evidence="1">
    <location>
        <begin position="583"/>
        <end position="593"/>
    </location>
</feature>
<reference evidence="6" key="1">
    <citation type="journal article" date="2019" name="Int. J. Syst. Evol. Microbiol.">
        <title>The Global Catalogue of Microorganisms (GCM) 10K type strain sequencing project: providing services to taxonomists for standard genome sequencing and annotation.</title>
        <authorList>
            <consortium name="The Broad Institute Genomics Platform"/>
            <consortium name="The Broad Institute Genome Sequencing Center for Infectious Disease"/>
            <person name="Wu L."/>
            <person name="Ma J."/>
        </authorList>
    </citation>
    <scope>NUCLEOTIDE SEQUENCE [LARGE SCALE GENOMIC DNA]</scope>
    <source>
        <strain evidence="6">JCM 9377</strain>
    </source>
</reference>
<feature type="domain" description="DUF7507" evidence="3">
    <location>
        <begin position="328"/>
        <end position="432"/>
    </location>
</feature>
<evidence type="ECO:0000313" key="5">
    <source>
        <dbReference type="EMBL" id="GAA3201298.1"/>
    </source>
</evidence>
<gene>
    <name evidence="5" type="ORF">GCM10010468_14400</name>
</gene>
<dbReference type="NCBIfam" id="TIGR01451">
    <property type="entry name" value="B_ant_repeat"/>
    <property type="match status" value="1"/>
</dbReference>
<feature type="compositionally biased region" description="Polar residues" evidence="1">
    <location>
        <begin position="559"/>
        <end position="573"/>
    </location>
</feature>
<comment type="caution">
    <text evidence="5">The sequence shown here is derived from an EMBL/GenBank/DDBJ whole genome shotgun (WGS) entry which is preliminary data.</text>
</comment>
<evidence type="ECO:0008006" key="7">
    <source>
        <dbReference type="Google" id="ProtNLM"/>
    </source>
</evidence>
<feature type="region of interest" description="Disordered" evidence="1">
    <location>
        <begin position="559"/>
        <end position="607"/>
    </location>
</feature>
<dbReference type="Pfam" id="PF24346">
    <property type="entry name" value="DUF7507"/>
    <property type="match status" value="1"/>
</dbReference>
<proteinExistence type="predicted"/>
<dbReference type="InterPro" id="IPR013320">
    <property type="entry name" value="ConA-like_dom_sf"/>
</dbReference>